<dbReference type="InterPro" id="IPR011048">
    <property type="entry name" value="Haem_d1_sf"/>
</dbReference>
<dbReference type="InterPro" id="IPR050282">
    <property type="entry name" value="Cycloisomerase_2"/>
</dbReference>
<dbReference type="GO" id="GO:0016853">
    <property type="term" value="F:isomerase activity"/>
    <property type="evidence" value="ECO:0007669"/>
    <property type="project" value="UniProtKB-KW"/>
</dbReference>
<dbReference type="SUPFAM" id="SSF51004">
    <property type="entry name" value="C-terminal (heme d1) domain of cytochrome cd1-nitrite reductase"/>
    <property type="match status" value="1"/>
</dbReference>
<evidence type="ECO:0000313" key="3">
    <source>
        <dbReference type="EMBL" id="PSN69467.1"/>
    </source>
</evidence>
<keyword evidence="4" id="KW-1185">Reference proteome</keyword>
<dbReference type="GO" id="GO:0017057">
    <property type="term" value="F:6-phosphogluconolactonase activity"/>
    <property type="evidence" value="ECO:0007669"/>
    <property type="project" value="TreeGrafter"/>
</dbReference>
<accession>A0A2T2NVK9</accession>
<dbReference type="PANTHER" id="PTHR30344:SF1">
    <property type="entry name" value="6-PHOSPHOGLUCONOLACTONASE"/>
    <property type="match status" value="1"/>
</dbReference>
<dbReference type="InterPro" id="IPR019405">
    <property type="entry name" value="Lactonase_7-beta_prop"/>
</dbReference>
<proteinExistence type="inferred from homology"/>
<dbReference type="PANTHER" id="PTHR30344">
    <property type="entry name" value="6-PHOSPHOGLUCONOLACTONASE-RELATED"/>
    <property type="match status" value="1"/>
</dbReference>
<protein>
    <submittedName>
        <fullName evidence="3">Putative isomerase YbhE</fullName>
    </submittedName>
</protein>
<dbReference type="STRING" id="1448308.A0A2T2NVK9"/>
<comment type="similarity">
    <text evidence="1">Belongs to the cycloisomerase 2 family.</text>
</comment>
<evidence type="ECO:0000256" key="2">
    <source>
        <dbReference type="SAM" id="SignalP"/>
    </source>
</evidence>
<dbReference type="AlphaFoldDB" id="A0A2T2NVK9"/>
<dbReference type="EMBL" id="KZ678133">
    <property type="protein sequence ID" value="PSN69467.1"/>
    <property type="molecule type" value="Genomic_DNA"/>
</dbReference>
<dbReference type="InterPro" id="IPR015943">
    <property type="entry name" value="WD40/YVTN_repeat-like_dom_sf"/>
</dbReference>
<dbReference type="Pfam" id="PF10282">
    <property type="entry name" value="Lactonase"/>
    <property type="match status" value="1"/>
</dbReference>
<sequence length="398" mass="41564">MAPIGSFLIGLSSLSGINAVKLFAAHFSGQVYTLDLALSNTTSAGLSIASRSGGCGVTPAWLHLDKTTQTLYCIDESWQGRGVLSQYSINPNSGALTSTGSASTTGNSVFGSTYGGPDGRSFIITAEYTPSTITTYKLPLTPGTKPLQKLQFTMNAPGPRPDRQDKPHPHAAFTDPTGSFMLVPDLGADLTRIFRIDRSTGQLTPCPAIPSLPGDGPRHGAFHRVAQDAWKYYSLNEVSSSVGVYDVSYPQAAGSDDACLDLTLGDTLSTYGPSVPLGNVSVKAAELRIAGSFLYASNRNDSTFGFEQDSIATYAIGAGGSLTFVGLENAHGYYPRSFEVSGDGGLVAIAGQTTAGVVVVERDAGTGRFGDVVAKVSIPPRGSSHTNVEALGRVRMMG</sequence>
<feature type="signal peptide" evidence="2">
    <location>
        <begin position="1"/>
        <end position="19"/>
    </location>
</feature>
<name>A0A2T2NVK9_CORCC</name>
<gene>
    <name evidence="3" type="ORF">BS50DRAFT_586764</name>
</gene>
<evidence type="ECO:0000256" key="1">
    <source>
        <dbReference type="ARBA" id="ARBA00005564"/>
    </source>
</evidence>
<keyword evidence="3" id="KW-0413">Isomerase</keyword>
<evidence type="ECO:0000313" key="4">
    <source>
        <dbReference type="Proteomes" id="UP000240883"/>
    </source>
</evidence>
<dbReference type="Gene3D" id="2.130.10.10">
    <property type="entry name" value="YVTN repeat-like/Quinoprotein amine dehydrogenase"/>
    <property type="match status" value="1"/>
</dbReference>
<dbReference type="Proteomes" id="UP000240883">
    <property type="component" value="Unassembled WGS sequence"/>
</dbReference>
<reference evidence="3 4" key="1">
    <citation type="journal article" date="2018" name="Front. Microbiol.">
        <title>Genome-Wide Analysis of Corynespora cassiicola Leaf Fall Disease Putative Effectors.</title>
        <authorList>
            <person name="Lopez D."/>
            <person name="Ribeiro S."/>
            <person name="Label P."/>
            <person name="Fumanal B."/>
            <person name="Venisse J.S."/>
            <person name="Kohler A."/>
            <person name="de Oliveira R.R."/>
            <person name="Labutti K."/>
            <person name="Lipzen A."/>
            <person name="Lail K."/>
            <person name="Bauer D."/>
            <person name="Ohm R.A."/>
            <person name="Barry K.W."/>
            <person name="Spatafora J."/>
            <person name="Grigoriev I.V."/>
            <person name="Martin F.M."/>
            <person name="Pujade-Renaud V."/>
        </authorList>
    </citation>
    <scope>NUCLEOTIDE SEQUENCE [LARGE SCALE GENOMIC DNA]</scope>
    <source>
        <strain evidence="3 4">Philippines</strain>
    </source>
</reference>
<dbReference type="OrthoDB" id="9972196at2759"/>
<keyword evidence="2" id="KW-0732">Signal</keyword>
<feature type="chain" id="PRO_5015727976" evidence="2">
    <location>
        <begin position="20"/>
        <end position="398"/>
    </location>
</feature>
<organism evidence="3 4">
    <name type="scientific">Corynespora cassiicola Philippines</name>
    <dbReference type="NCBI Taxonomy" id="1448308"/>
    <lineage>
        <taxon>Eukaryota</taxon>
        <taxon>Fungi</taxon>
        <taxon>Dikarya</taxon>
        <taxon>Ascomycota</taxon>
        <taxon>Pezizomycotina</taxon>
        <taxon>Dothideomycetes</taxon>
        <taxon>Pleosporomycetidae</taxon>
        <taxon>Pleosporales</taxon>
        <taxon>Corynesporascaceae</taxon>
        <taxon>Corynespora</taxon>
    </lineage>
</organism>